<dbReference type="EMBL" id="JAJJHW010003409">
    <property type="protein sequence ID" value="KAH8359647.1"/>
    <property type="molecule type" value="Genomic_DNA"/>
</dbReference>
<dbReference type="InterPro" id="IPR007931">
    <property type="entry name" value="TsetseEP"/>
</dbReference>
<evidence type="ECO:0000256" key="1">
    <source>
        <dbReference type="SAM" id="SignalP"/>
    </source>
</evidence>
<feature type="domain" description="Protein TsetseEP" evidence="2">
    <location>
        <begin position="46"/>
        <end position="165"/>
    </location>
</feature>
<dbReference type="AlphaFoldDB" id="A0AAD4JUQ2"/>
<dbReference type="Pfam" id="PF05267">
    <property type="entry name" value="DUF725"/>
    <property type="match status" value="1"/>
</dbReference>
<feature type="chain" id="PRO_5042263880" description="Protein TsetseEP domain-containing protein" evidence="1">
    <location>
        <begin position="22"/>
        <end position="198"/>
    </location>
</feature>
<feature type="signal peptide" evidence="1">
    <location>
        <begin position="1"/>
        <end position="21"/>
    </location>
</feature>
<evidence type="ECO:0000313" key="3">
    <source>
        <dbReference type="EMBL" id="KAH8359647.1"/>
    </source>
</evidence>
<feature type="non-terminal residue" evidence="3">
    <location>
        <position position="198"/>
    </location>
</feature>
<protein>
    <recommendedName>
        <fullName evidence="2">Protein TsetseEP domain-containing protein</fullName>
    </recommendedName>
</protein>
<proteinExistence type="predicted"/>
<gene>
    <name evidence="3" type="ORF">KR093_008183</name>
</gene>
<keyword evidence="1" id="KW-0732">Signal</keyword>
<keyword evidence="4" id="KW-1185">Reference proteome</keyword>
<reference evidence="3" key="1">
    <citation type="journal article" date="2021" name="Mol. Ecol. Resour.">
        <title>Phylogenomic analyses of the genus Drosophila reveals genomic signals of climate adaptation.</title>
        <authorList>
            <person name="Li F."/>
            <person name="Rane R.V."/>
            <person name="Luria V."/>
            <person name="Xiong Z."/>
            <person name="Chen J."/>
            <person name="Li Z."/>
            <person name="Catullo R.A."/>
            <person name="Griffin P.C."/>
            <person name="Schiffer M."/>
            <person name="Pearce S."/>
            <person name="Lee S.F."/>
            <person name="McElroy K."/>
            <person name="Stocker A."/>
            <person name="Shirriffs J."/>
            <person name="Cockerell F."/>
            <person name="Coppin C."/>
            <person name="Sgro C.M."/>
            <person name="Karger A."/>
            <person name="Cain J.W."/>
            <person name="Weber J.A."/>
            <person name="Santpere G."/>
            <person name="Kirschner M.W."/>
            <person name="Hoffmann A.A."/>
            <person name="Oakeshott J.G."/>
            <person name="Zhang G."/>
        </authorList>
    </citation>
    <scope>NUCLEOTIDE SEQUENCE</scope>
    <source>
        <strain evidence="3">BGI-SZ-2011g</strain>
    </source>
</reference>
<evidence type="ECO:0000259" key="2">
    <source>
        <dbReference type="Pfam" id="PF05267"/>
    </source>
</evidence>
<name>A0AAD4JUQ2_9MUSC</name>
<dbReference type="Proteomes" id="UP001200034">
    <property type="component" value="Unassembled WGS sequence"/>
</dbReference>
<organism evidence="3 4">
    <name type="scientific">Drosophila rubida</name>
    <dbReference type="NCBI Taxonomy" id="30044"/>
    <lineage>
        <taxon>Eukaryota</taxon>
        <taxon>Metazoa</taxon>
        <taxon>Ecdysozoa</taxon>
        <taxon>Arthropoda</taxon>
        <taxon>Hexapoda</taxon>
        <taxon>Insecta</taxon>
        <taxon>Pterygota</taxon>
        <taxon>Neoptera</taxon>
        <taxon>Endopterygota</taxon>
        <taxon>Diptera</taxon>
        <taxon>Brachycera</taxon>
        <taxon>Muscomorpha</taxon>
        <taxon>Ephydroidea</taxon>
        <taxon>Drosophilidae</taxon>
        <taxon>Drosophila</taxon>
    </lineage>
</organism>
<sequence length="198" mass="22140">FDMTSTCSLLLLLGLAIAVQGKLHLPKIKLLQQQSQALSEKNPKNTPACFTVYKPQLDRIASQYETDYTKCSSTYNQQAALEDAKWQGARNQFEFKGQQSCRTINDCSTIVGFVETFECYAYAGSEQSKFMYTISADASEVAVEIKEDYRLIESSKTICVNNAERAYVENTTNTYEKLNSCLIGNEPQSPPAEYATTP</sequence>
<evidence type="ECO:0000313" key="4">
    <source>
        <dbReference type="Proteomes" id="UP001200034"/>
    </source>
</evidence>
<comment type="caution">
    <text evidence="3">The sequence shown here is derived from an EMBL/GenBank/DDBJ whole genome shotgun (WGS) entry which is preliminary data.</text>
</comment>
<feature type="non-terminal residue" evidence="3">
    <location>
        <position position="1"/>
    </location>
</feature>
<accession>A0AAD4JUQ2</accession>